<dbReference type="GO" id="GO:0009143">
    <property type="term" value="P:nucleoside triphosphate catabolic process"/>
    <property type="evidence" value="ECO:0007669"/>
    <property type="project" value="InterPro"/>
</dbReference>
<dbReference type="PIRSF" id="PIRSF029826">
    <property type="entry name" value="UCP029826_pph"/>
    <property type="match status" value="1"/>
</dbReference>
<dbReference type="SUPFAM" id="SSF101386">
    <property type="entry name" value="all-alpha NTP pyrophosphatases"/>
    <property type="match status" value="1"/>
</dbReference>
<evidence type="ECO:0000313" key="2">
    <source>
        <dbReference type="Proteomes" id="UP000230084"/>
    </source>
</evidence>
<dbReference type="Pfam" id="PF12643">
    <property type="entry name" value="MazG-like"/>
    <property type="match status" value="1"/>
</dbReference>
<evidence type="ECO:0000313" key="1">
    <source>
        <dbReference type="EMBL" id="PIR47597.1"/>
    </source>
</evidence>
<comment type="caution">
    <text evidence="1">The sequence shown here is derived from an EMBL/GenBank/DDBJ whole genome shotgun (WGS) entry which is preliminary data.</text>
</comment>
<dbReference type="PANTHER" id="PTHR46523">
    <property type="entry name" value="DCTP PYROPHOSPHATASE 1"/>
    <property type="match status" value="1"/>
</dbReference>
<sequence length="115" mass="13424">MKTLSDLTTKIVAFRDARDWKQFHNPKDLALSLVLEAAEVMEHFQWKNSEEMEKYVQTNKSDIGDELADVLYWVLLMSHDLDIDILDALEKKILKNEAKYPVDKAKGLHTKYTEL</sequence>
<gene>
    <name evidence="1" type="ORF">COV06_02855</name>
</gene>
<dbReference type="PANTHER" id="PTHR46523:SF1">
    <property type="entry name" value="DCTP PYROPHOSPHATASE 1"/>
    <property type="match status" value="1"/>
</dbReference>
<reference evidence="1 2" key="1">
    <citation type="submission" date="2017-09" db="EMBL/GenBank/DDBJ databases">
        <title>Depth-based differentiation of microbial function through sediment-hosted aquifers and enrichment of novel symbionts in the deep terrestrial subsurface.</title>
        <authorList>
            <person name="Probst A.J."/>
            <person name="Ladd B."/>
            <person name="Jarett J.K."/>
            <person name="Geller-Mcgrath D.E."/>
            <person name="Sieber C.M."/>
            <person name="Emerson J.B."/>
            <person name="Anantharaman K."/>
            <person name="Thomas B.C."/>
            <person name="Malmstrom R."/>
            <person name="Stieglmeier M."/>
            <person name="Klingl A."/>
            <person name="Woyke T."/>
            <person name="Ryan C.M."/>
            <person name="Banfield J.F."/>
        </authorList>
    </citation>
    <scope>NUCLEOTIDE SEQUENCE [LARGE SCALE GENOMIC DNA]</scope>
    <source>
        <strain evidence="1">CG10_big_fil_rev_8_21_14_0_10_50_16</strain>
    </source>
</reference>
<dbReference type="EMBL" id="PCYM01000005">
    <property type="protein sequence ID" value="PIR47597.1"/>
    <property type="molecule type" value="Genomic_DNA"/>
</dbReference>
<dbReference type="CDD" id="cd11537">
    <property type="entry name" value="NTP-PPase_RS21-C6_like"/>
    <property type="match status" value="1"/>
</dbReference>
<dbReference type="Gene3D" id="1.10.287.1080">
    <property type="entry name" value="MazG-like"/>
    <property type="match status" value="1"/>
</dbReference>
<proteinExistence type="predicted"/>
<name>A0A2H0RMC6_9BACT</name>
<keyword evidence="1" id="KW-0378">Hydrolase</keyword>
<dbReference type="AlphaFoldDB" id="A0A2H0RMC6"/>
<protein>
    <submittedName>
        <fullName evidence="1">Nucleotide pyrophosphohydrolase</fullName>
    </submittedName>
</protein>
<dbReference type="Proteomes" id="UP000230084">
    <property type="component" value="Unassembled WGS sequence"/>
</dbReference>
<accession>A0A2H0RMC6</accession>
<dbReference type="GO" id="GO:0047429">
    <property type="term" value="F:nucleoside triphosphate diphosphatase activity"/>
    <property type="evidence" value="ECO:0007669"/>
    <property type="project" value="InterPro"/>
</dbReference>
<organism evidence="1 2">
    <name type="scientific">Candidatus Uhrbacteria bacterium CG10_big_fil_rev_8_21_14_0_10_50_16</name>
    <dbReference type="NCBI Taxonomy" id="1975039"/>
    <lineage>
        <taxon>Bacteria</taxon>
        <taxon>Candidatus Uhriibacteriota</taxon>
    </lineage>
</organism>
<dbReference type="InterPro" id="IPR025984">
    <property type="entry name" value="DCTPP"/>
</dbReference>
<dbReference type="InterPro" id="IPR052555">
    <property type="entry name" value="dCTP_Pyrophosphatase"/>
</dbReference>